<dbReference type="EMBL" id="JAZDWU010000007">
    <property type="protein sequence ID" value="KAK9996197.1"/>
    <property type="molecule type" value="Genomic_DNA"/>
</dbReference>
<name>A0AAW2CFP6_9ROSI</name>
<evidence type="ECO:0000313" key="2">
    <source>
        <dbReference type="Proteomes" id="UP001459277"/>
    </source>
</evidence>
<dbReference type="PANTHER" id="PTHR31973:SF187">
    <property type="entry name" value="MUTATOR TRANSPOSASE MUDRA PROTEIN"/>
    <property type="match status" value="1"/>
</dbReference>
<reference evidence="1 2" key="1">
    <citation type="submission" date="2024-01" db="EMBL/GenBank/DDBJ databases">
        <title>A telomere-to-telomere, gap-free genome of sweet tea (Lithocarpus litseifolius).</title>
        <authorList>
            <person name="Zhou J."/>
        </authorList>
    </citation>
    <scope>NUCLEOTIDE SEQUENCE [LARGE SCALE GENOMIC DNA]</scope>
    <source>
        <strain evidence="1">Zhou-2022a</strain>
        <tissue evidence="1">Leaf</tissue>
    </source>
</reference>
<gene>
    <name evidence="1" type="ORF">SO802_020883</name>
</gene>
<accession>A0AAW2CFP6</accession>
<evidence type="ECO:0008006" key="3">
    <source>
        <dbReference type="Google" id="ProtNLM"/>
    </source>
</evidence>
<organism evidence="1 2">
    <name type="scientific">Lithocarpus litseifolius</name>
    <dbReference type="NCBI Taxonomy" id="425828"/>
    <lineage>
        <taxon>Eukaryota</taxon>
        <taxon>Viridiplantae</taxon>
        <taxon>Streptophyta</taxon>
        <taxon>Embryophyta</taxon>
        <taxon>Tracheophyta</taxon>
        <taxon>Spermatophyta</taxon>
        <taxon>Magnoliopsida</taxon>
        <taxon>eudicotyledons</taxon>
        <taxon>Gunneridae</taxon>
        <taxon>Pentapetalae</taxon>
        <taxon>rosids</taxon>
        <taxon>fabids</taxon>
        <taxon>Fagales</taxon>
        <taxon>Fagaceae</taxon>
        <taxon>Lithocarpus</taxon>
    </lineage>
</organism>
<sequence>MVTGECTFEIKTLNPECTCPLTFQNGQVTSAYVAKRYLEDFGKNPNWAVSGVKHHVMQQISVDLSISQVYRSRKAARGLITGNEEAQYGLLRDYAEMIRRIDVGSKVILQTEMKNENAEPKFKRMYSRPFVGLDGCHLKGRFGGQLLSATAKDGNDNIFPVAIAVIEPKELNMVFISDRQKGLLPTMKTLFPTVEHRYCVKHIYNNFKVNHKGMELKSVLWRCASTTSVREFERGMEHLKSLDEEAWKYLADIKPAQWTRSHFSPRALTVCLVNNLSESYDYEG</sequence>
<protein>
    <recommendedName>
        <fullName evidence="3">MULE transposase domain-containing protein</fullName>
    </recommendedName>
</protein>
<proteinExistence type="predicted"/>
<comment type="caution">
    <text evidence="1">The sequence shown here is derived from an EMBL/GenBank/DDBJ whole genome shotgun (WGS) entry which is preliminary data.</text>
</comment>
<dbReference type="PANTHER" id="PTHR31973">
    <property type="entry name" value="POLYPROTEIN, PUTATIVE-RELATED"/>
    <property type="match status" value="1"/>
</dbReference>
<evidence type="ECO:0000313" key="1">
    <source>
        <dbReference type="EMBL" id="KAK9996197.1"/>
    </source>
</evidence>
<dbReference type="AlphaFoldDB" id="A0AAW2CFP6"/>
<keyword evidence="2" id="KW-1185">Reference proteome</keyword>
<dbReference type="Proteomes" id="UP001459277">
    <property type="component" value="Unassembled WGS sequence"/>
</dbReference>